<evidence type="ECO:0000313" key="4">
    <source>
        <dbReference type="Proteomes" id="UP000177187"/>
    </source>
</evidence>
<dbReference type="Pfam" id="PF00106">
    <property type="entry name" value="adh_short"/>
    <property type="match status" value="1"/>
</dbReference>
<comment type="caution">
    <text evidence="3">The sequence shown here is derived from an EMBL/GenBank/DDBJ whole genome shotgun (WGS) entry which is preliminary data.</text>
</comment>
<dbReference type="CDD" id="cd05374">
    <property type="entry name" value="17beta-HSD-like_SDR_c"/>
    <property type="match status" value="1"/>
</dbReference>
<organism evidence="3 4">
    <name type="scientific">Candidatus Coatesbacteria bacterium RBG_13_66_14</name>
    <dbReference type="NCBI Taxonomy" id="1817816"/>
    <lineage>
        <taxon>Bacteria</taxon>
        <taxon>Candidatus Coatesiibacteriota</taxon>
    </lineage>
</organism>
<protein>
    <recommendedName>
        <fullName evidence="2">Ketoreductase domain-containing protein</fullName>
    </recommendedName>
</protein>
<name>A0A1F5EY71_9BACT</name>
<dbReference type="InterPro" id="IPR057326">
    <property type="entry name" value="KR_dom"/>
</dbReference>
<dbReference type="Gene3D" id="3.40.50.720">
    <property type="entry name" value="NAD(P)-binding Rossmann-like Domain"/>
    <property type="match status" value="1"/>
</dbReference>
<dbReference type="PROSITE" id="PS00061">
    <property type="entry name" value="ADH_SHORT"/>
    <property type="match status" value="1"/>
</dbReference>
<dbReference type="GO" id="GO:0016491">
    <property type="term" value="F:oxidoreductase activity"/>
    <property type="evidence" value="ECO:0007669"/>
    <property type="project" value="TreeGrafter"/>
</dbReference>
<dbReference type="InterPro" id="IPR036291">
    <property type="entry name" value="NAD(P)-bd_dom_sf"/>
</dbReference>
<evidence type="ECO:0000259" key="2">
    <source>
        <dbReference type="SMART" id="SM00822"/>
    </source>
</evidence>
<evidence type="ECO:0000313" key="3">
    <source>
        <dbReference type="EMBL" id="OGD72084.1"/>
    </source>
</evidence>
<dbReference type="STRING" id="1817816.A2Y64_09020"/>
<dbReference type="PRINTS" id="PR00080">
    <property type="entry name" value="SDRFAMILY"/>
</dbReference>
<sequence>MTKLRDASVLVTGTSTGIGRAAALELAHRGYRVYAGVRRPEDAESLLAAAEGKLTPVMLDVTRPEQIAETVRLIAADTGVAGLFGLVNNAGVNVSGPLEFLPLDELRCQFEVNLFGQVAVTQALLPLLRKARGRVVNIGSVSGWSAMPLVGPYCASKFALRALNDSLRLELRPWGIFVILVDPGPIATPIWDKACEQRDDLGVETEIFPLYCPMIERALAFTAGTVARAIRPERVAATVVRALESRRPRPHYFVGSTLRSGPFVEKLPVRLRDWLIARFLLKDYR</sequence>
<dbReference type="SMART" id="SM00822">
    <property type="entry name" value="PKS_KR"/>
    <property type="match status" value="1"/>
</dbReference>
<evidence type="ECO:0000256" key="1">
    <source>
        <dbReference type="RuleBase" id="RU000363"/>
    </source>
</evidence>
<proteinExistence type="inferred from homology"/>
<dbReference type="PANTHER" id="PTHR43313:SF1">
    <property type="entry name" value="3BETA-HYDROXYSTEROID DEHYDROGENASE DHS-16"/>
    <property type="match status" value="1"/>
</dbReference>
<dbReference type="InterPro" id="IPR020904">
    <property type="entry name" value="Sc_DH/Rdtase_CS"/>
</dbReference>
<feature type="domain" description="Ketoreductase" evidence="2">
    <location>
        <begin position="7"/>
        <end position="184"/>
    </location>
</feature>
<gene>
    <name evidence="3" type="ORF">A2Y64_09020</name>
</gene>
<dbReference type="Proteomes" id="UP000177187">
    <property type="component" value="Unassembled WGS sequence"/>
</dbReference>
<comment type="similarity">
    <text evidence="1">Belongs to the short-chain dehydrogenases/reductases (SDR) family.</text>
</comment>
<dbReference type="EMBL" id="MFAF01000132">
    <property type="protein sequence ID" value="OGD72084.1"/>
    <property type="molecule type" value="Genomic_DNA"/>
</dbReference>
<dbReference type="GO" id="GO:0008202">
    <property type="term" value="P:steroid metabolic process"/>
    <property type="evidence" value="ECO:0007669"/>
    <property type="project" value="TreeGrafter"/>
</dbReference>
<reference evidence="3 4" key="1">
    <citation type="journal article" date="2016" name="Nat. Commun.">
        <title>Thousands of microbial genomes shed light on interconnected biogeochemical processes in an aquifer system.</title>
        <authorList>
            <person name="Anantharaman K."/>
            <person name="Brown C.T."/>
            <person name="Hug L.A."/>
            <person name="Sharon I."/>
            <person name="Castelle C.J."/>
            <person name="Probst A.J."/>
            <person name="Thomas B.C."/>
            <person name="Singh A."/>
            <person name="Wilkins M.J."/>
            <person name="Karaoz U."/>
            <person name="Brodie E.L."/>
            <person name="Williams K.H."/>
            <person name="Hubbard S.S."/>
            <person name="Banfield J.F."/>
        </authorList>
    </citation>
    <scope>NUCLEOTIDE SEQUENCE [LARGE SCALE GENOMIC DNA]</scope>
</reference>
<dbReference type="InterPro" id="IPR002347">
    <property type="entry name" value="SDR_fam"/>
</dbReference>
<accession>A0A1F5EY71</accession>
<dbReference type="PANTHER" id="PTHR43313">
    <property type="entry name" value="SHORT-CHAIN DEHYDROGENASE/REDUCTASE FAMILY 9C"/>
    <property type="match status" value="1"/>
</dbReference>
<dbReference type="AlphaFoldDB" id="A0A1F5EY71"/>
<dbReference type="PRINTS" id="PR00081">
    <property type="entry name" value="GDHRDH"/>
</dbReference>
<dbReference type="SUPFAM" id="SSF51735">
    <property type="entry name" value="NAD(P)-binding Rossmann-fold domains"/>
    <property type="match status" value="1"/>
</dbReference>